<dbReference type="SUPFAM" id="SSF64005">
    <property type="entry name" value="Undecaprenyl diphosphate synthase"/>
    <property type="match status" value="2"/>
</dbReference>
<gene>
    <name evidence="4" type="ORF">EG327_002723</name>
</gene>
<dbReference type="GO" id="GO:0016094">
    <property type="term" value="P:polyprenol biosynthetic process"/>
    <property type="evidence" value="ECO:0007669"/>
    <property type="project" value="TreeGrafter"/>
</dbReference>
<dbReference type="GO" id="GO:1904423">
    <property type="term" value="C:dehydrodolichyl diphosphate synthase complex"/>
    <property type="evidence" value="ECO:0007669"/>
    <property type="project" value="TreeGrafter"/>
</dbReference>
<dbReference type="AlphaFoldDB" id="A0A8H3VK18"/>
<dbReference type="NCBIfam" id="TIGR00055">
    <property type="entry name" value="uppS"/>
    <property type="match status" value="1"/>
</dbReference>
<dbReference type="InterPro" id="IPR036424">
    <property type="entry name" value="UPP_synth-like_sf"/>
</dbReference>
<dbReference type="Pfam" id="PF01255">
    <property type="entry name" value="Prenyltransf"/>
    <property type="match status" value="2"/>
</dbReference>
<comment type="caution">
    <text evidence="4">The sequence shown here is derived from an EMBL/GenBank/DDBJ whole genome shotgun (WGS) entry which is preliminary data.</text>
</comment>
<dbReference type="Proteomes" id="UP000490939">
    <property type="component" value="Unassembled WGS sequence"/>
</dbReference>
<evidence type="ECO:0000256" key="3">
    <source>
        <dbReference type="SAM" id="MobiDB-lite"/>
    </source>
</evidence>
<dbReference type="GO" id="GO:0005783">
    <property type="term" value="C:endoplasmic reticulum"/>
    <property type="evidence" value="ECO:0007669"/>
    <property type="project" value="TreeGrafter"/>
</dbReference>
<keyword evidence="2" id="KW-0808">Transferase</keyword>
<dbReference type="InterPro" id="IPR018520">
    <property type="entry name" value="UPP_synth-like_CS"/>
</dbReference>
<dbReference type="GO" id="GO:0005811">
    <property type="term" value="C:lipid droplet"/>
    <property type="evidence" value="ECO:0007669"/>
    <property type="project" value="TreeGrafter"/>
</dbReference>
<organism evidence="4 5">
    <name type="scientific">Venturia inaequalis</name>
    <name type="common">Apple scab fungus</name>
    <dbReference type="NCBI Taxonomy" id="5025"/>
    <lineage>
        <taxon>Eukaryota</taxon>
        <taxon>Fungi</taxon>
        <taxon>Dikarya</taxon>
        <taxon>Ascomycota</taxon>
        <taxon>Pezizomycotina</taxon>
        <taxon>Dothideomycetes</taxon>
        <taxon>Pleosporomycetidae</taxon>
        <taxon>Venturiales</taxon>
        <taxon>Venturiaceae</taxon>
        <taxon>Venturia</taxon>
    </lineage>
</organism>
<keyword evidence="5" id="KW-1185">Reference proteome</keyword>
<dbReference type="HAMAP" id="MF_01139">
    <property type="entry name" value="ISPT"/>
    <property type="match status" value="1"/>
</dbReference>
<comment type="similarity">
    <text evidence="1">Belongs to the UPP synthase family.</text>
</comment>
<protein>
    <recommendedName>
        <fullName evidence="6">Alkyl transferase</fullName>
    </recommendedName>
</protein>
<dbReference type="GO" id="GO:0016020">
    <property type="term" value="C:membrane"/>
    <property type="evidence" value="ECO:0007669"/>
    <property type="project" value="TreeGrafter"/>
</dbReference>
<accession>A0A8H3VK18</accession>
<dbReference type="CDD" id="cd00475">
    <property type="entry name" value="Cis_IPPS"/>
    <property type="match status" value="1"/>
</dbReference>
<dbReference type="PANTHER" id="PTHR10291:SF43">
    <property type="entry name" value="DEHYDRODOLICHYL DIPHOSPHATE SYNTHASE COMPLEX SUBUNIT DHDDS"/>
    <property type="match status" value="1"/>
</dbReference>
<sequence>MSTTNSLHVSHMRKWIFQSPPVEWAIGNVRELLLAAIRQGAVPQHIAFVMDGNRRFARDHQIETIEGHNLGFEALAHILEVCYKIGVKVVTIYAFSIENFKRTKYEVDALMDMAKSKLSQLAQHGELLERYGAKMEFLGQRNMIRPDVLEAIEKAIKMTSGNAKATLNICAPYTSRDEITTAVRNTVVDYTQPIRPPLTRPFSESHIARNIRAQRLSTVSESEEAPILSLEPAHASDSESEKELDQEAMAAYNRIDSIVERYITDVDPDASFVAPTDTIVDCLRDTSLSDEERKEQIRNALGTMVGSSDYADLKALATHLEDPTTSSTASTTLNLSTSDPTSLSTDDKSPANYPDPETITAETLTANTFTGSQTPPLDILIRTSGVERLSDFMLWQCHQETEIVFLKCMWPEFDLWQFLPVLLEWQWRRRKDVSVIRRRAEMKLE</sequence>
<reference evidence="4 5" key="1">
    <citation type="submission" date="2019-07" db="EMBL/GenBank/DDBJ databases">
        <title>Venturia inaequalis Genome Resource.</title>
        <authorList>
            <person name="Lichtner F.J."/>
        </authorList>
    </citation>
    <scope>NUCLEOTIDE SEQUENCE [LARGE SCALE GENOMIC DNA]</scope>
    <source>
        <strain evidence="4 5">DMI_063113</strain>
    </source>
</reference>
<evidence type="ECO:0008006" key="6">
    <source>
        <dbReference type="Google" id="ProtNLM"/>
    </source>
</evidence>
<dbReference type="InterPro" id="IPR001441">
    <property type="entry name" value="UPP_synth-like"/>
</dbReference>
<evidence type="ECO:0000313" key="4">
    <source>
        <dbReference type="EMBL" id="KAE9989415.1"/>
    </source>
</evidence>
<feature type="region of interest" description="Disordered" evidence="3">
    <location>
        <begin position="217"/>
        <end position="241"/>
    </location>
</feature>
<dbReference type="GO" id="GO:0045547">
    <property type="term" value="F:ditrans,polycis-polyprenyl diphosphate synthase [(2E,6E)-farnesyl diphosphate specific] activity"/>
    <property type="evidence" value="ECO:0007669"/>
    <property type="project" value="TreeGrafter"/>
</dbReference>
<evidence type="ECO:0000256" key="2">
    <source>
        <dbReference type="ARBA" id="ARBA00022679"/>
    </source>
</evidence>
<feature type="region of interest" description="Disordered" evidence="3">
    <location>
        <begin position="322"/>
        <end position="356"/>
    </location>
</feature>
<evidence type="ECO:0000313" key="5">
    <source>
        <dbReference type="Proteomes" id="UP000490939"/>
    </source>
</evidence>
<feature type="compositionally biased region" description="Low complexity" evidence="3">
    <location>
        <begin position="324"/>
        <end position="344"/>
    </location>
</feature>
<evidence type="ECO:0000256" key="1">
    <source>
        <dbReference type="ARBA" id="ARBA00005432"/>
    </source>
</evidence>
<name>A0A8H3VK18_VENIN</name>
<proteinExistence type="inferred from homology"/>
<dbReference type="Gene3D" id="3.40.1180.10">
    <property type="entry name" value="Decaprenyl diphosphate synthase-like"/>
    <property type="match status" value="1"/>
</dbReference>
<dbReference type="EMBL" id="WNWR01000188">
    <property type="protein sequence ID" value="KAE9989415.1"/>
    <property type="molecule type" value="Genomic_DNA"/>
</dbReference>
<dbReference type="PANTHER" id="PTHR10291">
    <property type="entry name" value="DEHYDRODOLICHYL DIPHOSPHATE SYNTHASE FAMILY MEMBER"/>
    <property type="match status" value="1"/>
</dbReference>
<dbReference type="PROSITE" id="PS01066">
    <property type="entry name" value="UPP_SYNTHASE"/>
    <property type="match status" value="1"/>
</dbReference>